<comment type="caution">
    <text evidence="3">The sequence shown here is derived from an EMBL/GenBank/DDBJ whole genome shotgun (WGS) entry which is preliminary data.</text>
</comment>
<name>A0A0N0IRG1_THESC</name>
<evidence type="ECO:0000313" key="4">
    <source>
        <dbReference type="Proteomes" id="UP000053099"/>
    </source>
</evidence>
<dbReference type="InterPro" id="IPR006442">
    <property type="entry name" value="Antitoxin_Phd/YefM"/>
</dbReference>
<comment type="similarity">
    <text evidence="1 2">Belongs to the phD/YefM antitoxin family.</text>
</comment>
<sequence length="101" mass="11306">MIEDTSTPISATEARVHFGEVLQRVAQGETLVVERGGRAVAVILSVEEYERLRKAPKQQEILDALWRLGQEIRSHLQGPISSPEEVIRAMREERTLELGGS</sequence>
<proteinExistence type="inferred from homology"/>
<dbReference type="SUPFAM" id="SSF143120">
    <property type="entry name" value="YefM-like"/>
    <property type="match status" value="1"/>
</dbReference>
<evidence type="ECO:0000256" key="2">
    <source>
        <dbReference type="RuleBase" id="RU362080"/>
    </source>
</evidence>
<dbReference type="InterPro" id="IPR036165">
    <property type="entry name" value="YefM-like_sf"/>
</dbReference>
<evidence type="ECO:0000313" key="3">
    <source>
        <dbReference type="EMBL" id="KPD32638.1"/>
    </source>
</evidence>
<dbReference type="Gene3D" id="3.40.1620.10">
    <property type="entry name" value="YefM-like domain"/>
    <property type="match status" value="1"/>
</dbReference>
<dbReference type="Pfam" id="PF02604">
    <property type="entry name" value="PhdYeFM_antitox"/>
    <property type="match status" value="1"/>
</dbReference>
<gene>
    <name evidence="3" type="ORF">AN926_01875</name>
</gene>
<protein>
    <recommendedName>
        <fullName evidence="2">Antitoxin</fullName>
    </recommendedName>
</protein>
<dbReference type="AlphaFoldDB" id="A0A0N0IRG1"/>
<dbReference type="NCBIfam" id="TIGR01552">
    <property type="entry name" value="phd_fam"/>
    <property type="match status" value="1"/>
</dbReference>
<dbReference type="EMBL" id="LJJR01000005">
    <property type="protein sequence ID" value="KPD32638.1"/>
    <property type="molecule type" value="Genomic_DNA"/>
</dbReference>
<evidence type="ECO:0000256" key="1">
    <source>
        <dbReference type="ARBA" id="ARBA00009981"/>
    </source>
</evidence>
<organism evidence="3 4">
    <name type="scientific">Thermus scotoductus</name>
    <dbReference type="NCBI Taxonomy" id="37636"/>
    <lineage>
        <taxon>Bacteria</taxon>
        <taxon>Thermotogati</taxon>
        <taxon>Deinococcota</taxon>
        <taxon>Deinococci</taxon>
        <taxon>Thermales</taxon>
        <taxon>Thermaceae</taxon>
        <taxon>Thermus</taxon>
    </lineage>
</organism>
<dbReference type="Proteomes" id="UP000053099">
    <property type="component" value="Unassembled WGS sequence"/>
</dbReference>
<reference evidence="3 4" key="1">
    <citation type="submission" date="2015-09" db="EMBL/GenBank/DDBJ databases">
        <title>Draft genome sequence of Thermus scotoductus strain K1 isolated from a geothermal spring in Nagorno-Karabakh, Armenia.</title>
        <authorList>
            <person name="Saghatelyan A."/>
            <person name="Poghosyan L."/>
            <person name="Panosyan H."/>
            <person name="Birkeland N.-K."/>
        </authorList>
    </citation>
    <scope>NUCLEOTIDE SEQUENCE [LARGE SCALE GENOMIC DNA]</scope>
    <source>
        <strain evidence="3 4">K1</strain>
    </source>
</reference>
<comment type="function">
    <text evidence="2">Antitoxin component of a type II toxin-antitoxin (TA) system.</text>
</comment>
<dbReference type="PATRIC" id="fig|37636.3.peg.1991"/>
<accession>A0A0N0IRG1</accession>